<feature type="compositionally biased region" description="Low complexity" evidence="13">
    <location>
        <begin position="1184"/>
        <end position="1203"/>
    </location>
</feature>
<evidence type="ECO:0000259" key="15">
    <source>
        <dbReference type="Pfam" id="PF23000"/>
    </source>
</evidence>
<dbReference type="InterPro" id="IPR029044">
    <property type="entry name" value="Nucleotide-diphossugar_trans"/>
</dbReference>
<dbReference type="EMBL" id="GL732546">
    <property type="protein sequence ID" value="EFX80669.1"/>
    <property type="molecule type" value="Genomic_DNA"/>
</dbReference>
<accession>E9GIG7</accession>
<feature type="transmembrane region" description="Helical" evidence="14">
    <location>
        <begin position="1050"/>
        <end position="1069"/>
    </location>
</feature>
<dbReference type="Proteomes" id="UP000000305">
    <property type="component" value="Unassembled WGS sequence"/>
</dbReference>
<feature type="transmembrane region" description="Helical" evidence="14">
    <location>
        <begin position="991"/>
        <end position="1010"/>
    </location>
</feature>
<evidence type="ECO:0000256" key="8">
    <source>
        <dbReference type="ARBA" id="ARBA00023054"/>
    </source>
</evidence>
<feature type="domain" description="Chitin synthase chs-1/2 N-terminal putative transporter" evidence="15">
    <location>
        <begin position="61"/>
        <end position="319"/>
    </location>
</feature>
<dbReference type="PANTHER" id="PTHR22914:SF42">
    <property type="entry name" value="CHITIN SYNTHASE"/>
    <property type="match status" value="1"/>
</dbReference>
<dbReference type="Pfam" id="PF23000">
    <property type="entry name" value="ChitinSynthase_IV_N"/>
    <property type="match status" value="1"/>
</dbReference>
<dbReference type="Pfam" id="PF03142">
    <property type="entry name" value="Chitin_synth_2"/>
    <property type="match status" value="1"/>
</dbReference>
<dbReference type="SUPFAM" id="SSF53448">
    <property type="entry name" value="Nucleotide-diphospho-sugar transferases"/>
    <property type="match status" value="1"/>
</dbReference>
<feature type="region of interest" description="Disordered" evidence="13">
    <location>
        <begin position="1"/>
        <end position="41"/>
    </location>
</feature>
<feature type="transmembrane region" description="Helical" evidence="14">
    <location>
        <begin position="126"/>
        <end position="144"/>
    </location>
</feature>
<keyword evidence="5" id="KW-0808">Transferase</keyword>
<dbReference type="STRING" id="6669.E9GIG7"/>
<feature type="compositionally biased region" description="Acidic residues" evidence="13">
    <location>
        <begin position="11"/>
        <end position="21"/>
    </location>
</feature>
<keyword evidence="10" id="KW-0325">Glycoprotein</keyword>
<feature type="transmembrane region" description="Helical" evidence="14">
    <location>
        <begin position="65"/>
        <end position="89"/>
    </location>
</feature>
<feature type="transmembrane region" description="Helical" evidence="14">
    <location>
        <begin position="298"/>
        <end position="324"/>
    </location>
</feature>
<feature type="transmembrane region" description="Helical" evidence="14">
    <location>
        <begin position="1017"/>
        <end position="1038"/>
    </location>
</feature>
<keyword evidence="17" id="KW-1185">Reference proteome</keyword>
<keyword evidence="8" id="KW-0175">Coiled coil</keyword>
<dbReference type="PANTHER" id="PTHR22914">
    <property type="entry name" value="CHITIN SYNTHASE"/>
    <property type="match status" value="1"/>
</dbReference>
<evidence type="ECO:0000256" key="13">
    <source>
        <dbReference type="SAM" id="MobiDB-lite"/>
    </source>
</evidence>
<dbReference type="InParanoid" id="E9GIG7"/>
<keyword evidence="9 14" id="KW-0472">Membrane</keyword>
<name>E9GIG7_DAPPU</name>
<dbReference type="HOGENOM" id="CLU_004002_0_0_1"/>
<dbReference type="OMA" id="EPRHYLQ"/>
<comment type="subcellular location">
    <subcellularLocation>
        <location evidence="1">Cell membrane</location>
        <topology evidence="1">Multi-pass membrane protein</topology>
    </subcellularLocation>
</comment>
<dbReference type="KEGG" id="dpx:DAPPUDRAFT_318323"/>
<feature type="transmembrane region" description="Helical" evidence="14">
    <location>
        <begin position="1313"/>
        <end position="1332"/>
    </location>
</feature>
<keyword evidence="3" id="KW-1003">Cell membrane</keyword>
<dbReference type="GO" id="GO:0005886">
    <property type="term" value="C:plasma membrane"/>
    <property type="evidence" value="ECO:0007669"/>
    <property type="project" value="UniProtKB-SubCell"/>
</dbReference>
<evidence type="ECO:0000256" key="14">
    <source>
        <dbReference type="SAM" id="Phobius"/>
    </source>
</evidence>
<evidence type="ECO:0000256" key="7">
    <source>
        <dbReference type="ARBA" id="ARBA00022989"/>
    </source>
</evidence>
<comment type="similarity">
    <text evidence="11">Belongs to the chitin synthase family. Class IV subfamily.</text>
</comment>
<evidence type="ECO:0000256" key="1">
    <source>
        <dbReference type="ARBA" id="ARBA00004651"/>
    </source>
</evidence>
<reference evidence="16 17" key="1">
    <citation type="journal article" date="2011" name="Science">
        <title>The ecoresponsive genome of Daphnia pulex.</title>
        <authorList>
            <person name="Colbourne J.K."/>
            <person name="Pfrender M.E."/>
            <person name="Gilbert D."/>
            <person name="Thomas W.K."/>
            <person name="Tucker A."/>
            <person name="Oakley T.H."/>
            <person name="Tokishita S."/>
            <person name="Aerts A."/>
            <person name="Arnold G.J."/>
            <person name="Basu M.K."/>
            <person name="Bauer D.J."/>
            <person name="Caceres C.E."/>
            <person name="Carmel L."/>
            <person name="Casola C."/>
            <person name="Choi J.H."/>
            <person name="Detter J.C."/>
            <person name="Dong Q."/>
            <person name="Dusheyko S."/>
            <person name="Eads B.D."/>
            <person name="Frohlich T."/>
            <person name="Geiler-Samerotte K.A."/>
            <person name="Gerlach D."/>
            <person name="Hatcher P."/>
            <person name="Jogdeo S."/>
            <person name="Krijgsveld J."/>
            <person name="Kriventseva E.V."/>
            <person name="Kultz D."/>
            <person name="Laforsch C."/>
            <person name="Lindquist E."/>
            <person name="Lopez J."/>
            <person name="Manak J.R."/>
            <person name="Muller J."/>
            <person name="Pangilinan J."/>
            <person name="Patwardhan R.P."/>
            <person name="Pitluck S."/>
            <person name="Pritham E.J."/>
            <person name="Rechtsteiner A."/>
            <person name="Rho M."/>
            <person name="Rogozin I.B."/>
            <person name="Sakarya O."/>
            <person name="Salamov A."/>
            <person name="Schaack S."/>
            <person name="Shapiro H."/>
            <person name="Shiga Y."/>
            <person name="Skalitzky C."/>
            <person name="Smith Z."/>
            <person name="Souvorov A."/>
            <person name="Sung W."/>
            <person name="Tang Z."/>
            <person name="Tsuchiya D."/>
            <person name="Tu H."/>
            <person name="Vos H."/>
            <person name="Wang M."/>
            <person name="Wolf Y.I."/>
            <person name="Yamagata H."/>
            <person name="Yamada T."/>
            <person name="Ye Y."/>
            <person name="Shaw J.R."/>
            <person name="Andrews J."/>
            <person name="Crease T.J."/>
            <person name="Tang H."/>
            <person name="Lucas S.M."/>
            <person name="Robertson H.M."/>
            <person name="Bork P."/>
            <person name="Koonin E.V."/>
            <person name="Zdobnov E.M."/>
            <person name="Grigoriev I.V."/>
            <person name="Lynch M."/>
            <person name="Boore J.L."/>
        </authorList>
    </citation>
    <scope>NUCLEOTIDE SEQUENCE [LARGE SCALE GENOMIC DNA]</scope>
</reference>
<proteinExistence type="inferred from homology"/>
<feature type="transmembrane region" description="Helical" evidence="14">
    <location>
        <begin position="223"/>
        <end position="248"/>
    </location>
</feature>
<evidence type="ECO:0000256" key="9">
    <source>
        <dbReference type="ARBA" id="ARBA00023136"/>
    </source>
</evidence>
<feature type="region of interest" description="Disordered" evidence="13">
    <location>
        <begin position="1529"/>
        <end position="1557"/>
    </location>
</feature>
<comment type="catalytic activity">
    <reaction evidence="12">
        <text>[(1-&gt;4)-N-acetyl-beta-D-glucosaminyl](n) + UDP-N-acetyl-alpha-D-glucosamine = [(1-&gt;4)-N-acetyl-beta-D-glucosaminyl](n+1) + UDP + H(+)</text>
        <dbReference type="Rhea" id="RHEA:16637"/>
        <dbReference type="Rhea" id="RHEA-COMP:9593"/>
        <dbReference type="Rhea" id="RHEA-COMP:9595"/>
        <dbReference type="ChEBI" id="CHEBI:15378"/>
        <dbReference type="ChEBI" id="CHEBI:17029"/>
        <dbReference type="ChEBI" id="CHEBI:57705"/>
        <dbReference type="ChEBI" id="CHEBI:58223"/>
        <dbReference type="EC" id="2.4.1.16"/>
    </reaction>
</comment>
<feature type="compositionally biased region" description="Basic and acidic residues" evidence="13">
    <location>
        <begin position="29"/>
        <end position="41"/>
    </location>
</feature>
<dbReference type="CDD" id="cd04190">
    <property type="entry name" value="Chitin_synth_C"/>
    <property type="match status" value="1"/>
</dbReference>
<dbReference type="EC" id="2.4.1.16" evidence="2"/>
<dbReference type="InterPro" id="IPR055120">
    <property type="entry name" value="Chs-1/2_IV_N"/>
</dbReference>
<feature type="transmembrane region" description="Helical" evidence="14">
    <location>
        <begin position="254"/>
        <end position="270"/>
    </location>
</feature>
<feature type="transmembrane region" description="Helical" evidence="14">
    <location>
        <begin position="964"/>
        <end position="985"/>
    </location>
</feature>
<sequence length="1557" mass="177190">MSVGASKLMEEDIEFSDEEENPLNGPSSEEERKGWDLFRTKPPKDTTGSLASAATVKAFSKIAKVIAYIVTFLIFITGAVIAKGTLLFMTSQIKITDKKPDVQHGYCSTRAGREIEASVSMEERVGWVWAIFFSFVVPELFMWFRSTRICLFRTWRKPTGLEFLILTTFDTLHVIGLALLVYLVLPNLKVVEAVMLTNCVCLIPGILKIFSRFNEKHSDRTRHLLLTADGLAVVAQLSGLFLWAAIGWTASNNAVWILPFSLLLTSFGWWENYVDKDSPFVVIKYLGGIKENMKSIRYFSYMFLTVWKVLLFFVSMLCIDWIVVGSVNHLFDYFYVAFHEHPYNVTEVQLPDQGTRMTSPVTGSTGTVTQTETLIALPNTAAYVFCIQAGTALACFLAGKFACKIRIQLVGFALPINLAVPTTITLLITFCGLRMGNACYFSDVIPPHLFFECPDGGYLLATLTNQHAWAWVFWLISQAWITAHNWTPKCGRLASTEKLFVHPFYNAFLVDQSMAMNRRRDDDVEVETEELKQIDSTDVELSQKYGYDKPIDPNHSDSDSESSADSVANKVNPTDYITRIYTCATMWHENTEETVTFLKSIFYLDDDQCARRLAQQYLKVVDPDYYEIETHIFFDDAFELSDEDEDEMVVNSYVKMLIGCMDEAASFVHQTNMRIRAPKKYPTPYGGRLVWTLPGKTKIICHLKDKQKIRNRKRWSQVMYMYYLLGHKLMELPISVDRKAVIAQNTYLLALDGDIDFMPNAVQLLIDLMKRNQNLAAACGRIHPVGSGLMAWYQMFEYAIGHWLQKATEHMIGCVLCSPGCFSLFRGKCLMDDNVMAKYTTKSSEARHYVQYDQGEDRWLCTLLLQRGYRVEYCAASDAFTHCPEGFDEFYNQRRRWVPSTTANILDLLGDYKSVTKVNDNISFPYICYHILLMVGTVIGPGTIFLMIVGSWSVAFHVDNWTSFWINLVPIMLFIIICLTCKAKFQVFVAQIMSVAYSIVMMAVMVGIILQLSEDGWLSPSGIFLVFTASSFIVAAILHPQEFWCLPCGLVYYLTVPSMYLLLIIYSVCNLNNVSWGTREAPQKKKKSDNNAEAAAAAMAATQKKNKGNALLSFFQQTSGNKPEDEGSLEFSLAGLFKIMCCVHRKPDNGEKHQLICISESLTALNKRLDTIERIINPNFNGPRKSFSRGGSTRGSIRGSVRGVPVASTSSATDSNNLSAVNEMEDNDIYEEYNDSDSQSSEMIVMKEERDNLVNPYWLEDKALVRGVVDFLTGNEIQFWKDMLEKYLYPIDEDKAEQAKIAAALKDLRNKSVFTFFILNALYVTIIFLMTLEKDKVHLNWPLGVQYNVSYEYFESPSWPTVNVEMTYLQLEPIGMVFLLMFASVMIIQFVAMFFHRFGTLSQIIATTEINSCTKKIEDVSDDAYLEKNAVKIAKEFQQIKGEDDHYGVYGDYKRKDHVSRRQTIHRLTESQKKPQFTGNLDSQFRKRIDSIAANVDMNDPAVRGRMSMRRDTLHKMVGRRSTVLHEMRRRSSVAFQDNNKRRSSMAIAGTQEEDSD</sequence>
<feature type="transmembrane region" description="Helical" evidence="14">
    <location>
        <begin position="381"/>
        <end position="402"/>
    </location>
</feature>
<dbReference type="GO" id="GO:0006031">
    <property type="term" value="P:chitin biosynthetic process"/>
    <property type="evidence" value="ECO:0000318"/>
    <property type="project" value="GO_Central"/>
</dbReference>
<dbReference type="PhylomeDB" id="E9GIG7"/>
<gene>
    <name evidence="16" type="ORF">DAPPUDRAFT_318323</name>
</gene>
<evidence type="ECO:0000256" key="5">
    <source>
        <dbReference type="ARBA" id="ARBA00022679"/>
    </source>
</evidence>
<evidence type="ECO:0000256" key="4">
    <source>
        <dbReference type="ARBA" id="ARBA00022676"/>
    </source>
</evidence>
<dbReference type="OrthoDB" id="370884at2759"/>
<feature type="transmembrane region" description="Helical" evidence="14">
    <location>
        <begin position="409"/>
        <end position="430"/>
    </location>
</feature>
<keyword evidence="6 14" id="KW-0812">Transmembrane</keyword>
<feature type="transmembrane region" description="Helical" evidence="14">
    <location>
        <begin position="1374"/>
        <end position="1395"/>
    </location>
</feature>
<organism evidence="16 17">
    <name type="scientific">Daphnia pulex</name>
    <name type="common">Water flea</name>
    <dbReference type="NCBI Taxonomy" id="6669"/>
    <lineage>
        <taxon>Eukaryota</taxon>
        <taxon>Metazoa</taxon>
        <taxon>Ecdysozoa</taxon>
        <taxon>Arthropoda</taxon>
        <taxon>Crustacea</taxon>
        <taxon>Branchiopoda</taxon>
        <taxon>Diplostraca</taxon>
        <taxon>Cladocera</taxon>
        <taxon>Anomopoda</taxon>
        <taxon>Daphniidae</taxon>
        <taxon>Daphnia</taxon>
    </lineage>
</organism>
<feature type="region of interest" description="Disordered" evidence="13">
    <location>
        <begin position="1183"/>
        <end position="1215"/>
    </location>
</feature>
<keyword evidence="4" id="KW-0328">Glycosyltransferase</keyword>
<evidence type="ECO:0000256" key="2">
    <source>
        <dbReference type="ARBA" id="ARBA00012543"/>
    </source>
</evidence>
<evidence type="ECO:0000256" key="6">
    <source>
        <dbReference type="ARBA" id="ARBA00022692"/>
    </source>
</evidence>
<dbReference type="InterPro" id="IPR004835">
    <property type="entry name" value="Chitin_synth"/>
</dbReference>
<feature type="transmembrane region" description="Helical" evidence="14">
    <location>
        <begin position="164"/>
        <end position="185"/>
    </location>
</feature>
<dbReference type="eggNOG" id="KOG2571">
    <property type="taxonomic scope" value="Eukaryota"/>
</dbReference>
<protein>
    <recommendedName>
        <fullName evidence="2">chitin synthase</fullName>
        <ecNumber evidence="2">2.4.1.16</ecNumber>
    </recommendedName>
</protein>
<feature type="transmembrane region" description="Helical" evidence="14">
    <location>
        <begin position="191"/>
        <end position="211"/>
    </location>
</feature>
<evidence type="ECO:0000256" key="10">
    <source>
        <dbReference type="ARBA" id="ARBA00023180"/>
    </source>
</evidence>
<evidence type="ECO:0000256" key="12">
    <source>
        <dbReference type="ARBA" id="ARBA00048014"/>
    </source>
</evidence>
<evidence type="ECO:0000256" key="3">
    <source>
        <dbReference type="ARBA" id="ARBA00022475"/>
    </source>
</evidence>
<keyword evidence="7 14" id="KW-1133">Transmembrane helix</keyword>
<evidence type="ECO:0000313" key="17">
    <source>
        <dbReference type="Proteomes" id="UP000000305"/>
    </source>
</evidence>
<feature type="transmembrane region" description="Helical" evidence="14">
    <location>
        <begin position="929"/>
        <end position="952"/>
    </location>
</feature>
<evidence type="ECO:0000313" key="16">
    <source>
        <dbReference type="EMBL" id="EFX80669.1"/>
    </source>
</evidence>
<evidence type="ECO:0000256" key="11">
    <source>
        <dbReference type="ARBA" id="ARBA00046329"/>
    </source>
</evidence>
<dbReference type="FunFam" id="3.90.550.10:FF:000139">
    <property type="entry name" value="Chitin synthase 8"/>
    <property type="match status" value="1"/>
</dbReference>
<dbReference type="GO" id="GO:0004100">
    <property type="term" value="F:chitin synthase activity"/>
    <property type="evidence" value="ECO:0000318"/>
    <property type="project" value="GO_Central"/>
</dbReference>